<dbReference type="PROSITE" id="PS00018">
    <property type="entry name" value="EF_HAND_1"/>
    <property type="match status" value="1"/>
</dbReference>
<dbReference type="PANTHER" id="PTHR30069:SF29">
    <property type="entry name" value="HEMOGLOBIN AND HEMOGLOBIN-HAPTOGLOBIN-BINDING PROTEIN 1-RELATED"/>
    <property type="match status" value="1"/>
</dbReference>
<evidence type="ECO:0000256" key="1">
    <source>
        <dbReference type="ARBA" id="ARBA00004571"/>
    </source>
</evidence>
<gene>
    <name evidence="10" type="ORF">METZ01_LOCUS71808</name>
</gene>
<name>A0A381TSY2_9ZZZZ</name>
<dbReference type="InterPro" id="IPR000531">
    <property type="entry name" value="Beta-barrel_TonB"/>
</dbReference>
<dbReference type="Gene3D" id="2.60.40.1120">
    <property type="entry name" value="Carboxypeptidase-like, regulatory domain"/>
    <property type="match status" value="1"/>
</dbReference>
<accession>A0A381TSY2</accession>
<evidence type="ECO:0000313" key="10">
    <source>
        <dbReference type="EMBL" id="SVA18954.1"/>
    </source>
</evidence>
<keyword evidence="7" id="KW-0675">Receptor</keyword>
<dbReference type="AlphaFoldDB" id="A0A381TSY2"/>
<dbReference type="PANTHER" id="PTHR30069">
    <property type="entry name" value="TONB-DEPENDENT OUTER MEMBRANE RECEPTOR"/>
    <property type="match status" value="1"/>
</dbReference>
<sequence>MRKILGISVLCFITTISFAQNTGKIKGVVKSSDGTTLEGANVFVEGTGIGSASGEGGSFTVLNVPVGSYSIICEYIGYTSKIFDGVRINTDLTTVLNIELEVSAVEGAEVRVFAEKPLVKRDATNTRRVVSSDVITSLPLRSVDGIVGLQTGVVDNHVRGGRSGDNAYYVDGVLMKDHWGGGNATGSLSQSGMEEISLEAGGFGAEYGGANGGIINITSKSGGQKLSASVETVRDLGTTEAGTDPDDIYSYGYALNNFEVGGPLAGKFRYWFMVEQENRTDKNPSYGSHPYGEVSAYQTLSSSDSSSIWDSNGDLTGDVFYYDEVIRDTDTTHLVGKNYKRVWGPVRNNASERTRIAGNLGMDLGAMRFKLGYSGYTYTATDNWNGNQLLNWDNAANDRASMNMFYLNGTMTLSNLSYINTVVSLKNYERFDYNGGISDSYEIGDRPWVDYGKRNASWGDPTYYHRADGKAALSIQDVVYFTGHGYQSGGYNYRSEDQTGLRLDYVNTLFGRHELKAGVEYYSTNLRVYGVSQGREIYEQISKLDANDNGAVEANEVGDYNADGSANTAADLLDWEFSAYRNAYTTNIGYDIFGNETDAYDESTHGSAPGNPVSNRFYIQDQIEYSDVVIKAGLSFESWNPNTQGPDADGDGKADDEGLNNIATKNNRIDRSGWADAETHTAIHPRVGFAFPISDKTNFRAQYGNYWQEPALAYVYLSDSRLAANVSQGNMVTTPNPAMKPERTTSYEVGFTQQVGAYSALDVVGFYKEVRDYMQLINRQILLNGSEFNLAYYGTGDFGITQGISVNLSMRRIKGFLADFNYTWMEARGTGSDPASNFDIAWIGEEYPTVINRLDHDQTHTGSVVLDYRDQSTSGIMSGLGLSAVYSFGSGQAYTPSIMQSAVFGRGWDAPLAAINSGSMPWYHNLDVRLDKGFKVMGYGLNVYVLMLNALSHENVSYVQPMSGRADTDGWMATAEGQIWVRTQTENYPAADAEALYNDRVREPGNWGSPKMLRFGIQANF</sequence>
<dbReference type="GO" id="GO:0009279">
    <property type="term" value="C:cell outer membrane"/>
    <property type="evidence" value="ECO:0007669"/>
    <property type="project" value="UniProtKB-SubCell"/>
</dbReference>
<dbReference type="InterPro" id="IPR018247">
    <property type="entry name" value="EF_Hand_1_Ca_BS"/>
</dbReference>
<evidence type="ECO:0000256" key="3">
    <source>
        <dbReference type="ARBA" id="ARBA00022692"/>
    </source>
</evidence>
<dbReference type="Gene3D" id="2.40.170.20">
    <property type="entry name" value="TonB-dependent receptor, beta-barrel domain"/>
    <property type="match status" value="1"/>
</dbReference>
<evidence type="ECO:0000259" key="9">
    <source>
        <dbReference type="Pfam" id="PF00593"/>
    </source>
</evidence>
<evidence type="ECO:0000256" key="6">
    <source>
        <dbReference type="ARBA" id="ARBA00023136"/>
    </source>
</evidence>
<dbReference type="InterPro" id="IPR008969">
    <property type="entry name" value="CarboxyPept-like_regulatory"/>
</dbReference>
<dbReference type="Pfam" id="PF13715">
    <property type="entry name" value="CarbopepD_reg_2"/>
    <property type="match status" value="1"/>
</dbReference>
<dbReference type="PROSITE" id="PS52016">
    <property type="entry name" value="TONB_DEPENDENT_REC_3"/>
    <property type="match status" value="1"/>
</dbReference>
<dbReference type="GO" id="GO:0015344">
    <property type="term" value="F:siderophore uptake transmembrane transporter activity"/>
    <property type="evidence" value="ECO:0007669"/>
    <property type="project" value="TreeGrafter"/>
</dbReference>
<evidence type="ECO:0000256" key="8">
    <source>
        <dbReference type="ARBA" id="ARBA00023237"/>
    </source>
</evidence>
<evidence type="ECO:0000256" key="4">
    <source>
        <dbReference type="ARBA" id="ARBA00022729"/>
    </source>
</evidence>
<dbReference type="Gene3D" id="2.170.130.10">
    <property type="entry name" value="TonB-dependent receptor, plug domain"/>
    <property type="match status" value="1"/>
</dbReference>
<protein>
    <recommendedName>
        <fullName evidence="9">TonB-dependent receptor-like beta-barrel domain-containing protein</fullName>
    </recommendedName>
</protein>
<evidence type="ECO:0000256" key="5">
    <source>
        <dbReference type="ARBA" id="ARBA00023077"/>
    </source>
</evidence>
<feature type="domain" description="TonB-dependent receptor-like beta-barrel" evidence="9">
    <location>
        <begin position="443"/>
        <end position="936"/>
    </location>
</feature>
<dbReference type="SUPFAM" id="SSF56935">
    <property type="entry name" value="Porins"/>
    <property type="match status" value="1"/>
</dbReference>
<keyword evidence="5" id="KW-0798">TonB box</keyword>
<organism evidence="10">
    <name type="scientific">marine metagenome</name>
    <dbReference type="NCBI Taxonomy" id="408172"/>
    <lineage>
        <taxon>unclassified sequences</taxon>
        <taxon>metagenomes</taxon>
        <taxon>ecological metagenomes</taxon>
    </lineage>
</organism>
<dbReference type="InterPro" id="IPR036942">
    <property type="entry name" value="Beta-barrel_TonB_sf"/>
</dbReference>
<keyword evidence="6" id="KW-0472">Membrane</keyword>
<evidence type="ECO:0000256" key="7">
    <source>
        <dbReference type="ARBA" id="ARBA00023170"/>
    </source>
</evidence>
<dbReference type="SUPFAM" id="SSF49464">
    <property type="entry name" value="Carboxypeptidase regulatory domain-like"/>
    <property type="match status" value="1"/>
</dbReference>
<keyword evidence="8" id="KW-0998">Cell outer membrane</keyword>
<keyword evidence="4" id="KW-0732">Signal</keyword>
<dbReference type="InterPro" id="IPR039426">
    <property type="entry name" value="TonB-dep_rcpt-like"/>
</dbReference>
<proteinExistence type="predicted"/>
<dbReference type="GO" id="GO:0044718">
    <property type="term" value="P:siderophore transmembrane transport"/>
    <property type="evidence" value="ECO:0007669"/>
    <property type="project" value="TreeGrafter"/>
</dbReference>
<reference evidence="10" key="1">
    <citation type="submission" date="2018-05" db="EMBL/GenBank/DDBJ databases">
        <authorList>
            <person name="Lanie J.A."/>
            <person name="Ng W.-L."/>
            <person name="Kazmierczak K.M."/>
            <person name="Andrzejewski T.M."/>
            <person name="Davidsen T.M."/>
            <person name="Wayne K.J."/>
            <person name="Tettelin H."/>
            <person name="Glass J.I."/>
            <person name="Rusch D."/>
            <person name="Podicherti R."/>
            <person name="Tsui H.-C.T."/>
            <person name="Winkler M.E."/>
        </authorList>
    </citation>
    <scope>NUCLEOTIDE SEQUENCE</scope>
</reference>
<dbReference type="Pfam" id="PF00593">
    <property type="entry name" value="TonB_dep_Rec_b-barrel"/>
    <property type="match status" value="1"/>
</dbReference>
<evidence type="ECO:0000256" key="2">
    <source>
        <dbReference type="ARBA" id="ARBA00022448"/>
    </source>
</evidence>
<comment type="subcellular location">
    <subcellularLocation>
        <location evidence="1">Cell outer membrane</location>
        <topology evidence="1">Multi-pass membrane protein</topology>
    </subcellularLocation>
</comment>
<keyword evidence="3" id="KW-0812">Transmembrane</keyword>
<dbReference type="EMBL" id="UINC01005083">
    <property type="protein sequence ID" value="SVA18954.1"/>
    <property type="molecule type" value="Genomic_DNA"/>
</dbReference>
<keyword evidence="2" id="KW-0813">Transport</keyword>
<dbReference type="InterPro" id="IPR037066">
    <property type="entry name" value="Plug_dom_sf"/>
</dbReference>